<comment type="caution">
    <text evidence="1">The sequence shown here is derived from an EMBL/GenBank/DDBJ whole genome shotgun (WGS) entry which is preliminary data.</text>
</comment>
<evidence type="ECO:0000313" key="1">
    <source>
        <dbReference type="EMBL" id="MCR2832315.1"/>
    </source>
</evidence>
<accession>A0ABT1XKW7</accession>
<keyword evidence="2" id="KW-1185">Reference proteome</keyword>
<dbReference type="EMBL" id="JANKHH010000001">
    <property type="protein sequence ID" value="MCR2832315.1"/>
    <property type="molecule type" value="Genomic_DNA"/>
</dbReference>
<protein>
    <recommendedName>
        <fullName evidence="3">DUF222 domain-containing protein</fullName>
    </recommendedName>
</protein>
<dbReference type="Proteomes" id="UP001206067">
    <property type="component" value="Unassembled WGS sequence"/>
</dbReference>
<gene>
    <name evidence="1" type="ORF">NSO95_00020</name>
</gene>
<evidence type="ECO:0000313" key="2">
    <source>
        <dbReference type="Proteomes" id="UP001206067"/>
    </source>
</evidence>
<proteinExistence type="predicted"/>
<name>A0ABT1XKW7_9SPHN</name>
<reference evidence="1 2" key="1">
    <citation type="submission" date="2022-08" db="EMBL/GenBank/DDBJ databases">
        <title>Polyphasic taxonomy analysis of Qipengyuania sp.RS5-5.</title>
        <authorList>
            <person name="Xamxidin M."/>
            <person name="Wu M."/>
        </authorList>
    </citation>
    <scope>NUCLEOTIDE SEQUENCE [LARGE SCALE GENOMIC DNA]</scope>
    <source>
        <strain evidence="1 2">RS5-5</strain>
    </source>
</reference>
<dbReference type="RefSeq" id="WP_257594081.1">
    <property type="nucleotide sequence ID" value="NZ_JANKHH010000001.1"/>
</dbReference>
<sequence length="166" mass="18901">MQIEIGLADKRLQARDPFEWAGRVLSHFACAEQAIGRLSLALDLPIEKGALSNLADLRNRLVAAEDRHCSALNNRIARWMSHRPVRHLLAHATIHQLTDLAGRDVVITRHLPRDRDDVTPDRMWTSEEREELLRQATSDSRSISDQVSNLLSDKALVAKLKRHQPR</sequence>
<evidence type="ECO:0008006" key="3">
    <source>
        <dbReference type="Google" id="ProtNLM"/>
    </source>
</evidence>
<organism evidence="1 2">
    <name type="scientific">Parerythrobacter lacustris</name>
    <dbReference type="NCBI Taxonomy" id="2969984"/>
    <lineage>
        <taxon>Bacteria</taxon>
        <taxon>Pseudomonadati</taxon>
        <taxon>Pseudomonadota</taxon>
        <taxon>Alphaproteobacteria</taxon>
        <taxon>Sphingomonadales</taxon>
        <taxon>Erythrobacteraceae</taxon>
        <taxon>Parerythrobacter</taxon>
    </lineage>
</organism>